<dbReference type="PANTHER" id="PTHR43201">
    <property type="entry name" value="ACYL-COA SYNTHETASE"/>
    <property type="match status" value="1"/>
</dbReference>
<evidence type="ECO:0000256" key="1">
    <source>
        <dbReference type="ARBA" id="ARBA00006432"/>
    </source>
</evidence>
<feature type="domain" description="AMP-dependent synthetase/ligase" evidence="5">
    <location>
        <begin position="11"/>
        <end position="365"/>
    </location>
</feature>
<dbReference type="EMBL" id="JACJTC010000026">
    <property type="protein sequence ID" value="MBD2615444.1"/>
    <property type="molecule type" value="Genomic_DNA"/>
</dbReference>
<dbReference type="Pfam" id="PF13193">
    <property type="entry name" value="AMP-binding_C"/>
    <property type="match status" value="1"/>
</dbReference>
<dbReference type="PANTHER" id="PTHR43201:SF5">
    <property type="entry name" value="MEDIUM-CHAIN ACYL-COA LIGASE ACSF2, MITOCHONDRIAL"/>
    <property type="match status" value="1"/>
</dbReference>
<name>A0ABR8HI19_NOSPU</name>
<accession>A0ABR8HI19</accession>
<evidence type="ECO:0000259" key="5">
    <source>
        <dbReference type="Pfam" id="PF00501"/>
    </source>
</evidence>
<protein>
    <submittedName>
        <fullName evidence="7">AMP-binding protein</fullName>
    </submittedName>
</protein>
<dbReference type="InterPro" id="IPR045851">
    <property type="entry name" value="AMP-bd_C_sf"/>
</dbReference>
<dbReference type="InterPro" id="IPR020845">
    <property type="entry name" value="AMP-binding_CS"/>
</dbReference>
<keyword evidence="2" id="KW-0436">Ligase</keyword>
<dbReference type="Proteomes" id="UP000606396">
    <property type="component" value="Unassembled WGS sequence"/>
</dbReference>
<evidence type="ECO:0000256" key="3">
    <source>
        <dbReference type="ARBA" id="ARBA00022741"/>
    </source>
</evidence>
<evidence type="ECO:0000313" key="7">
    <source>
        <dbReference type="EMBL" id="MBD2615444.1"/>
    </source>
</evidence>
<dbReference type="PROSITE" id="PS00455">
    <property type="entry name" value="AMP_BINDING"/>
    <property type="match status" value="1"/>
</dbReference>
<evidence type="ECO:0000256" key="4">
    <source>
        <dbReference type="ARBA" id="ARBA00022840"/>
    </source>
</evidence>
<keyword evidence="3" id="KW-0547">Nucleotide-binding</keyword>
<dbReference type="InterPro" id="IPR025110">
    <property type="entry name" value="AMP-bd_C"/>
</dbReference>
<evidence type="ECO:0000259" key="6">
    <source>
        <dbReference type="Pfam" id="PF13193"/>
    </source>
</evidence>
<keyword evidence="4" id="KW-0067">ATP-binding</keyword>
<comment type="caution">
    <text evidence="7">The sequence shown here is derived from an EMBL/GenBank/DDBJ whole genome shotgun (WGS) entry which is preliminary data.</text>
</comment>
<proteinExistence type="inferred from homology"/>
<dbReference type="Pfam" id="PF00501">
    <property type="entry name" value="AMP-binding"/>
    <property type="match status" value="1"/>
</dbReference>
<dbReference type="CDD" id="cd05926">
    <property type="entry name" value="FACL_fum10p_like"/>
    <property type="match status" value="1"/>
</dbReference>
<evidence type="ECO:0000256" key="2">
    <source>
        <dbReference type="ARBA" id="ARBA00022598"/>
    </source>
</evidence>
<dbReference type="InterPro" id="IPR000873">
    <property type="entry name" value="AMP-dep_synth/lig_dom"/>
</dbReference>
<comment type="similarity">
    <text evidence="1">Belongs to the ATP-dependent AMP-binding enzyme family.</text>
</comment>
<dbReference type="InterPro" id="IPR045310">
    <property type="entry name" value="Pcs60-like"/>
</dbReference>
<feature type="domain" description="AMP-binding enzyme C-terminal" evidence="6">
    <location>
        <begin position="416"/>
        <end position="489"/>
    </location>
</feature>
<organism evidence="7 8">
    <name type="scientific">Nostoc punctiforme FACHB-252</name>
    <dbReference type="NCBI Taxonomy" id="1357509"/>
    <lineage>
        <taxon>Bacteria</taxon>
        <taxon>Bacillati</taxon>
        <taxon>Cyanobacteriota</taxon>
        <taxon>Cyanophyceae</taxon>
        <taxon>Nostocales</taxon>
        <taxon>Nostocaceae</taxon>
        <taxon>Nostoc</taxon>
    </lineage>
</organism>
<reference evidence="7 8" key="1">
    <citation type="journal article" date="2020" name="ISME J.">
        <title>Comparative genomics reveals insights into cyanobacterial evolution and habitat adaptation.</title>
        <authorList>
            <person name="Chen M.Y."/>
            <person name="Teng W.K."/>
            <person name="Zhao L."/>
            <person name="Hu C.X."/>
            <person name="Zhou Y.K."/>
            <person name="Han B.P."/>
            <person name="Song L.R."/>
            <person name="Shu W.S."/>
        </authorList>
    </citation>
    <scope>NUCLEOTIDE SEQUENCE [LARGE SCALE GENOMIC DNA]</scope>
    <source>
        <strain evidence="7 8">FACHB-252</strain>
    </source>
</reference>
<evidence type="ECO:0000313" key="8">
    <source>
        <dbReference type="Proteomes" id="UP000606396"/>
    </source>
</evidence>
<sequence length="503" mass="54196">MNLFELLAGEDNHLALVSPEGRSLTYQQLRENVTGLVSQLHSFGLKPGERIAIAMNNGLPMVITFLAATLSGTAAPLNPKYKQDEFAFYYADTQAKALITLSEEPEAAIAALTPDMIPINAKVNPDGALSFELGIGHKFFSESPRPHIPASPSSDDIAMILHTSGTTSRPKRVPIRHRNLIASANNIVSAYSLTSGDTTLCLMPLFHVHGLVGCLLSTLASGGTLVCPDGFNALEFWKLVDTYKPTWYSAAPTMHQTILARASRNTEIVKANRFRFIRSSSASLPPVIIEQMEATLNAPVVESYSMTEASHLMTTNPLPPKVRKAGTVGYGFGVEVGIMDSEGNLLTQGSLGEVVVKAPNVIDGYENNPEANATAFVNGWFRTGDQGTIDEDGYLCLTGRIKELINRGGEKISPLEVDDILLRHPAVAEALAFAVPHKSLGEDIHAAVVLKAEASEKELLAHCSTMLANFKVPKQIHILDQLPRGATGKLQRLAMAKLLGIGE</sequence>
<gene>
    <name evidence="7" type="ORF">H6G94_30040</name>
</gene>
<dbReference type="Gene3D" id="3.30.300.30">
    <property type="match status" value="1"/>
</dbReference>
<dbReference type="Gene3D" id="3.40.50.12780">
    <property type="entry name" value="N-terminal domain of ligase-like"/>
    <property type="match status" value="1"/>
</dbReference>
<dbReference type="InterPro" id="IPR042099">
    <property type="entry name" value="ANL_N_sf"/>
</dbReference>
<dbReference type="SUPFAM" id="SSF56801">
    <property type="entry name" value="Acetyl-CoA synthetase-like"/>
    <property type="match status" value="1"/>
</dbReference>
<keyword evidence="8" id="KW-1185">Reference proteome</keyword>